<dbReference type="Proteomes" id="UP000186756">
    <property type="component" value="Unassembled WGS sequence"/>
</dbReference>
<protein>
    <submittedName>
        <fullName evidence="4">PIN domain-containing protein</fullName>
    </submittedName>
</protein>
<organism evidence="4 6">
    <name type="scientific">Pseudomonas reinekei</name>
    <dbReference type="NCBI Taxonomy" id="395598"/>
    <lineage>
        <taxon>Bacteria</taxon>
        <taxon>Pseudomonadati</taxon>
        <taxon>Pseudomonadota</taxon>
        <taxon>Gammaproteobacteria</taxon>
        <taxon>Pseudomonadales</taxon>
        <taxon>Pseudomonadaceae</taxon>
        <taxon>Pseudomonas</taxon>
    </lineage>
</organism>
<dbReference type="OrthoDB" id="7056217at2"/>
<dbReference type="Proteomes" id="UP000460142">
    <property type="component" value="Unassembled WGS sequence"/>
</dbReference>
<dbReference type="EMBL" id="LT629709">
    <property type="protein sequence ID" value="SDO97010.1"/>
    <property type="molecule type" value="Genomic_DNA"/>
</dbReference>
<name>A0A1H0NXA4_PSERE</name>
<proteinExistence type="predicted"/>
<evidence type="ECO:0000313" key="2">
    <source>
        <dbReference type="EMBL" id="KAB0482816.1"/>
    </source>
</evidence>
<sequence length="496" mass="56578">MKKTMYLIPDTNFFVQCKEPRELDWSAYLDFDEVELLITRPVQVELDNQKGKGSGRVAKRARKASTLIRDLLISESNYIEVRSKEPRVLIRIRQDLKPDTLLSDELCYEERDDQLVGVTSTLMKVNPADHIALLTHDTGPMASSKLVGVPFKVIPDDWLLLPETDELDKRTNALITELNKYKNAEPKFQISFIYDRSETASIDCEVECYKKLSSTDIDELLTTLKLVYPEETDFGDSKKTQPPPEDIHSSIFSGFNSKDVFTSASEDEVIAYQGTAYPNWLKECSVFFEKLHSQLNFRTNWPEVCIAAQNIGSRPAIDALTTFSTKGPLLIYPTDSYESLMKDLDDQVQLPTVPKAPQGYWKKINMFTALGDLRDLMPRGIYGKEYSGANLANLSRLSASRDQNQFYWKPERPSGPQSVIALECQQWRHQVEKENFKFFIRTDTGATEYQGALELRIDSANLTESVEKRININVRVKVAETMEVARQLISQLAYSV</sequence>
<keyword evidence="5" id="KW-1185">Reference proteome</keyword>
<evidence type="ECO:0000313" key="3">
    <source>
        <dbReference type="EMBL" id="OLU00219.1"/>
    </source>
</evidence>
<evidence type="ECO:0000313" key="6">
    <source>
        <dbReference type="Proteomes" id="UP000198549"/>
    </source>
</evidence>
<dbReference type="Proteomes" id="UP000198549">
    <property type="component" value="Chromosome I"/>
</dbReference>
<dbReference type="Pfam" id="PF13638">
    <property type="entry name" value="PIN_4"/>
    <property type="match status" value="1"/>
</dbReference>
<dbReference type="EMBL" id="MSTQ01000017">
    <property type="protein sequence ID" value="OLU00219.1"/>
    <property type="molecule type" value="Genomic_DNA"/>
</dbReference>
<dbReference type="RefSeq" id="WP_075948564.1">
    <property type="nucleotide sequence ID" value="NZ_LT629709.1"/>
</dbReference>
<feature type="domain" description="PIN" evidence="1">
    <location>
        <begin position="8"/>
        <end position="141"/>
    </location>
</feature>
<evidence type="ECO:0000313" key="4">
    <source>
        <dbReference type="EMBL" id="SDO97010.1"/>
    </source>
</evidence>
<dbReference type="AlphaFoldDB" id="A0A1H0NXA4"/>
<reference evidence="2 7" key="4">
    <citation type="submission" date="2019-09" db="EMBL/GenBank/DDBJ databases">
        <title>Draft genome sequences of 48 bacterial type strains from the CCUG.</title>
        <authorList>
            <person name="Tunovic T."/>
            <person name="Pineiro-Iglesias B."/>
            <person name="Unosson C."/>
            <person name="Inganas E."/>
            <person name="Ohlen M."/>
            <person name="Cardew S."/>
            <person name="Jensie-Markopoulos S."/>
            <person name="Salva-Serra F."/>
            <person name="Jaen-Luchoro D."/>
            <person name="Karlsson R."/>
            <person name="Svensson-Stadler L."/>
            <person name="Chun J."/>
            <person name="Moore E."/>
        </authorList>
    </citation>
    <scope>NUCLEOTIDE SEQUENCE [LARGE SCALE GENOMIC DNA]</scope>
    <source>
        <strain evidence="2 7">CCUG 53116</strain>
    </source>
</reference>
<gene>
    <name evidence="3" type="ORF">BVK86_22780</name>
    <name evidence="2" type="ORF">F7R15_22520</name>
    <name evidence="4" type="ORF">SAMN04490202_2413</name>
</gene>
<reference evidence="4 6" key="1">
    <citation type="submission" date="2016-10" db="EMBL/GenBank/DDBJ databases">
        <authorList>
            <person name="de Groot N.N."/>
        </authorList>
    </citation>
    <scope>NUCLEOTIDE SEQUENCE [LARGE SCALE GENOMIC DNA]</scope>
    <source>
        <strain evidence="4 6">BS3776</strain>
    </source>
</reference>
<reference evidence="3" key="3">
    <citation type="submission" date="2017-01" db="EMBL/GenBank/DDBJ databases">
        <authorList>
            <person name="Mah S.A."/>
            <person name="Swanson W.J."/>
            <person name="Moy G.W."/>
            <person name="Vacquier V.D."/>
        </authorList>
    </citation>
    <scope>NUCLEOTIDE SEQUENCE [LARGE SCALE GENOMIC DNA]</scope>
    <source>
        <strain evidence="3">MT1</strain>
    </source>
</reference>
<dbReference type="EMBL" id="VZPS01000018">
    <property type="protein sequence ID" value="KAB0482816.1"/>
    <property type="molecule type" value="Genomic_DNA"/>
</dbReference>
<dbReference type="InterPro" id="IPR002716">
    <property type="entry name" value="PIN_dom"/>
</dbReference>
<reference evidence="5" key="2">
    <citation type="submission" date="2017-01" db="EMBL/GenBank/DDBJ databases">
        <authorList>
            <person name="Poblete-Castro I."/>
        </authorList>
    </citation>
    <scope>NUCLEOTIDE SEQUENCE [LARGE SCALE GENOMIC DNA]</scope>
    <source>
        <strain evidence="5">DSM 18361 / CCUG 53116 / MT1</strain>
    </source>
</reference>
<evidence type="ECO:0000313" key="5">
    <source>
        <dbReference type="Proteomes" id="UP000186756"/>
    </source>
</evidence>
<evidence type="ECO:0000313" key="7">
    <source>
        <dbReference type="Proteomes" id="UP000460142"/>
    </source>
</evidence>
<dbReference type="Gene3D" id="3.40.50.1010">
    <property type="entry name" value="5'-nuclease"/>
    <property type="match status" value="1"/>
</dbReference>
<evidence type="ECO:0000259" key="1">
    <source>
        <dbReference type="Pfam" id="PF13638"/>
    </source>
</evidence>
<accession>A0A1H0NXA4</accession>